<proteinExistence type="predicted"/>
<dbReference type="PANTHER" id="PTHR46222">
    <property type="entry name" value="PEPTIDYL-PROLYL CIS-TRANS ISOMERASE FKBP7/14"/>
    <property type="match status" value="1"/>
</dbReference>
<accession>A0AAD8XW56</accession>
<keyword evidence="1" id="KW-0732">Signal</keyword>
<dbReference type="InterPro" id="IPR001179">
    <property type="entry name" value="PPIase_FKBP_dom"/>
</dbReference>
<evidence type="ECO:0000256" key="4">
    <source>
        <dbReference type="PROSITE-ProRule" id="PRU00277"/>
    </source>
</evidence>
<reference evidence="7" key="1">
    <citation type="submission" date="2023-06" db="EMBL/GenBank/DDBJ databases">
        <title>Survivors Of The Sea: Transcriptome response of Skeletonema marinoi to long-term dormancy.</title>
        <authorList>
            <person name="Pinder M.I.M."/>
            <person name="Kourtchenko O."/>
            <person name="Robertson E.K."/>
            <person name="Larsson T."/>
            <person name="Maumus F."/>
            <person name="Osuna-Cruz C.M."/>
            <person name="Vancaester E."/>
            <person name="Stenow R."/>
            <person name="Vandepoele K."/>
            <person name="Ploug H."/>
            <person name="Bruchert V."/>
            <person name="Godhe A."/>
            <person name="Topel M."/>
        </authorList>
    </citation>
    <scope>NUCLEOTIDE SEQUENCE</scope>
    <source>
        <strain evidence="7">R05AC</strain>
    </source>
</reference>
<keyword evidence="5" id="KW-0472">Membrane</keyword>
<comment type="caution">
    <text evidence="7">The sequence shown here is derived from an EMBL/GenBank/DDBJ whole genome shotgun (WGS) entry which is preliminary data.</text>
</comment>
<feature type="transmembrane region" description="Helical" evidence="5">
    <location>
        <begin position="12"/>
        <end position="32"/>
    </location>
</feature>
<protein>
    <recommendedName>
        <fullName evidence="4">peptidylprolyl isomerase</fullName>
        <ecNumber evidence="4">5.2.1.8</ecNumber>
    </recommendedName>
</protein>
<dbReference type="AlphaFoldDB" id="A0AAD8XW56"/>
<keyword evidence="4" id="KW-0697">Rotamase</keyword>
<sequence length="330" mass="36271">MRRYGECTRDLRGFIFCMVWIIFSSCILAWGLSLPSKHLINRRTAINTAIVSPFLLTSSPSNAVSPTTIENPNPRAITTIRLNSPNQKAGLELYNIQIGTPPRDVVAVKAVQVNGQGARDGAERGMILLDYANREDLIARLTSGVYPIEIRLFNLALGGDSIGDLGRSMVTPEDALQLSSSLSKSDTNASVMGGSAQPPSAGFVINTIKQAQDECMVKSRRGDTMQIRYEARVGDRNGPIYDASEYRGTGQPYAYILGNNDVIKGVDLGTFDMCPGEVRELTIPAELGYRSGSKLFKQIPPNSTLFWKIELVELNFIREGMNNRPREASY</sequence>
<gene>
    <name evidence="7" type="ORF">QTG54_014938</name>
</gene>
<dbReference type="InterPro" id="IPR052273">
    <property type="entry name" value="PPIase_FKBP"/>
</dbReference>
<keyword evidence="8" id="KW-1185">Reference proteome</keyword>
<name>A0AAD8XW56_9STRA</name>
<keyword evidence="3" id="KW-0325">Glycoprotein</keyword>
<organism evidence="7 8">
    <name type="scientific">Skeletonema marinoi</name>
    <dbReference type="NCBI Taxonomy" id="267567"/>
    <lineage>
        <taxon>Eukaryota</taxon>
        <taxon>Sar</taxon>
        <taxon>Stramenopiles</taxon>
        <taxon>Ochrophyta</taxon>
        <taxon>Bacillariophyta</taxon>
        <taxon>Coscinodiscophyceae</taxon>
        <taxon>Thalassiosirophycidae</taxon>
        <taxon>Thalassiosirales</taxon>
        <taxon>Skeletonemataceae</taxon>
        <taxon>Skeletonema</taxon>
        <taxon>Skeletonema marinoi-dohrnii complex</taxon>
    </lineage>
</organism>
<dbReference type="SUPFAM" id="SSF54534">
    <property type="entry name" value="FKBP-like"/>
    <property type="match status" value="1"/>
</dbReference>
<evidence type="ECO:0000256" key="3">
    <source>
        <dbReference type="ARBA" id="ARBA00023180"/>
    </source>
</evidence>
<evidence type="ECO:0000256" key="1">
    <source>
        <dbReference type="ARBA" id="ARBA00022729"/>
    </source>
</evidence>
<evidence type="ECO:0000256" key="2">
    <source>
        <dbReference type="ARBA" id="ARBA00022737"/>
    </source>
</evidence>
<evidence type="ECO:0000313" key="8">
    <source>
        <dbReference type="Proteomes" id="UP001224775"/>
    </source>
</evidence>
<evidence type="ECO:0000259" key="6">
    <source>
        <dbReference type="PROSITE" id="PS50059"/>
    </source>
</evidence>
<keyword evidence="5" id="KW-1133">Transmembrane helix</keyword>
<dbReference type="EC" id="5.2.1.8" evidence="4"/>
<dbReference type="EMBL" id="JATAAI010000039">
    <property type="protein sequence ID" value="KAK1734431.1"/>
    <property type="molecule type" value="Genomic_DNA"/>
</dbReference>
<dbReference type="GO" id="GO:0003755">
    <property type="term" value="F:peptidyl-prolyl cis-trans isomerase activity"/>
    <property type="evidence" value="ECO:0007669"/>
    <property type="project" value="UniProtKB-KW"/>
</dbReference>
<dbReference type="Pfam" id="PF00254">
    <property type="entry name" value="FKBP_C"/>
    <property type="match status" value="1"/>
</dbReference>
<comment type="catalytic activity">
    <reaction evidence="4">
        <text>[protein]-peptidylproline (omega=180) = [protein]-peptidylproline (omega=0)</text>
        <dbReference type="Rhea" id="RHEA:16237"/>
        <dbReference type="Rhea" id="RHEA-COMP:10747"/>
        <dbReference type="Rhea" id="RHEA-COMP:10748"/>
        <dbReference type="ChEBI" id="CHEBI:83833"/>
        <dbReference type="ChEBI" id="CHEBI:83834"/>
        <dbReference type="EC" id="5.2.1.8"/>
    </reaction>
</comment>
<dbReference type="InterPro" id="IPR046357">
    <property type="entry name" value="PPIase_dom_sf"/>
</dbReference>
<dbReference type="Gene3D" id="3.10.50.40">
    <property type="match status" value="1"/>
</dbReference>
<dbReference type="Proteomes" id="UP001224775">
    <property type="component" value="Unassembled WGS sequence"/>
</dbReference>
<evidence type="ECO:0000256" key="5">
    <source>
        <dbReference type="SAM" id="Phobius"/>
    </source>
</evidence>
<dbReference type="PROSITE" id="PS51257">
    <property type="entry name" value="PROKAR_LIPOPROTEIN"/>
    <property type="match status" value="1"/>
</dbReference>
<keyword evidence="2" id="KW-0677">Repeat</keyword>
<keyword evidence="4 7" id="KW-0413">Isomerase</keyword>
<evidence type="ECO:0000313" key="7">
    <source>
        <dbReference type="EMBL" id="KAK1734431.1"/>
    </source>
</evidence>
<keyword evidence="5" id="KW-0812">Transmembrane</keyword>
<dbReference type="PROSITE" id="PS50059">
    <property type="entry name" value="FKBP_PPIASE"/>
    <property type="match status" value="1"/>
</dbReference>
<dbReference type="PANTHER" id="PTHR46222:SF3">
    <property type="entry name" value="PEPTIDYLPROLYL ISOMERASE"/>
    <property type="match status" value="1"/>
</dbReference>
<feature type="domain" description="PPIase FKBP-type" evidence="6">
    <location>
        <begin position="222"/>
        <end position="315"/>
    </location>
</feature>